<feature type="domain" description="Disease resistance N-terminal" evidence="9">
    <location>
        <begin position="12"/>
        <end position="98"/>
    </location>
</feature>
<dbReference type="Pfam" id="PF18052">
    <property type="entry name" value="Rx_N"/>
    <property type="match status" value="1"/>
</dbReference>
<keyword evidence="3" id="KW-0677">Repeat</keyword>
<dbReference type="GO" id="GO:0042742">
    <property type="term" value="P:defense response to bacterium"/>
    <property type="evidence" value="ECO:0007669"/>
    <property type="project" value="UniProtKB-ARBA"/>
</dbReference>
<dbReference type="GO" id="GO:0043531">
    <property type="term" value="F:ADP binding"/>
    <property type="evidence" value="ECO:0007669"/>
    <property type="project" value="InterPro"/>
</dbReference>
<dbReference type="PRINTS" id="PR00364">
    <property type="entry name" value="DISEASERSIST"/>
</dbReference>
<dbReference type="InterPro" id="IPR058922">
    <property type="entry name" value="WHD_DRP"/>
</dbReference>
<evidence type="ECO:0000256" key="1">
    <source>
        <dbReference type="ARBA" id="ARBA00008894"/>
    </source>
</evidence>
<dbReference type="InterPro" id="IPR044974">
    <property type="entry name" value="Disease_R_plants"/>
</dbReference>
<dbReference type="Proteomes" id="UP000324705">
    <property type="component" value="Chromosome 4A"/>
</dbReference>
<feature type="domain" description="Disease resistance protein winged helix" evidence="10">
    <location>
        <begin position="436"/>
        <end position="507"/>
    </location>
</feature>
<accession>A0A9R0SK84</accession>
<keyword evidence="6 7" id="KW-0175">Coiled coil</keyword>
<dbReference type="SUPFAM" id="SSF52540">
    <property type="entry name" value="P-loop containing nucleoside triphosphate hydrolases"/>
    <property type="match status" value="1"/>
</dbReference>
<keyword evidence="5" id="KW-0611">Plant defense</keyword>
<dbReference type="InterPro" id="IPR042197">
    <property type="entry name" value="Apaf_helical"/>
</dbReference>
<dbReference type="InterPro" id="IPR002182">
    <property type="entry name" value="NB-ARC"/>
</dbReference>
<dbReference type="Pfam" id="PF00931">
    <property type="entry name" value="NB-ARC"/>
    <property type="match status" value="1"/>
</dbReference>
<dbReference type="Gene3D" id="1.20.5.4130">
    <property type="match status" value="1"/>
</dbReference>
<dbReference type="PANTHER" id="PTHR23155">
    <property type="entry name" value="DISEASE RESISTANCE PROTEIN RP"/>
    <property type="match status" value="1"/>
</dbReference>
<evidence type="ECO:0000259" key="9">
    <source>
        <dbReference type="Pfam" id="PF18052"/>
    </source>
</evidence>
<evidence type="ECO:0000259" key="10">
    <source>
        <dbReference type="Pfam" id="PF23559"/>
    </source>
</evidence>
<organism evidence="12 13">
    <name type="scientific">Triticum turgidum subsp. durum</name>
    <name type="common">Durum wheat</name>
    <name type="synonym">Triticum durum</name>
    <dbReference type="NCBI Taxonomy" id="4567"/>
    <lineage>
        <taxon>Eukaryota</taxon>
        <taxon>Viridiplantae</taxon>
        <taxon>Streptophyta</taxon>
        <taxon>Embryophyta</taxon>
        <taxon>Tracheophyta</taxon>
        <taxon>Spermatophyta</taxon>
        <taxon>Magnoliopsida</taxon>
        <taxon>Liliopsida</taxon>
        <taxon>Poales</taxon>
        <taxon>Poaceae</taxon>
        <taxon>BOP clade</taxon>
        <taxon>Pooideae</taxon>
        <taxon>Triticodae</taxon>
        <taxon>Triticeae</taxon>
        <taxon>Triticinae</taxon>
        <taxon>Triticum</taxon>
    </lineage>
</organism>
<feature type="coiled-coil region" evidence="7">
    <location>
        <begin position="29"/>
        <end position="56"/>
    </location>
</feature>
<evidence type="ECO:0000256" key="7">
    <source>
        <dbReference type="SAM" id="Coils"/>
    </source>
</evidence>
<evidence type="ECO:0000256" key="2">
    <source>
        <dbReference type="ARBA" id="ARBA00022614"/>
    </source>
</evidence>
<dbReference type="InterPro" id="IPR038005">
    <property type="entry name" value="RX-like_CC"/>
</dbReference>
<feature type="domain" description="NB-ARC" evidence="8">
    <location>
        <begin position="177"/>
        <end position="346"/>
    </location>
</feature>
<evidence type="ECO:0000256" key="5">
    <source>
        <dbReference type="ARBA" id="ARBA00022821"/>
    </source>
</evidence>
<evidence type="ECO:0000313" key="12">
    <source>
        <dbReference type="EMBL" id="VAH96317.1"/>
    </source>
</evidence>
<proteinExistence type="inferred from homology"/>
<dbReference type="Gene3D" id="1.10.8.430">
    <property type="entry name" value="Helical domain of apoptotic protease-activating factors"/>
    <property type="match status" value="1"/>
</dbReference>
<evidence type="ECO:0008006" key="14">
    <source>
        <dbReference type="Google" id="ProtNLM"/>
    </source>
</evidence>
<dbReference type="PANTHER" id="PTHR23155:SF1167">
    <property type="entry name" value="OS08G0412100 PROTEIN"/>
    <property type="match status" value="1"/>
</dbReference>
<sequence>MAVVSAAHGAFGPLLGKLTALLADECGRLKGVRREIRSLRSELASMHAALKEYTKLDDPNHQVKAWISLVRELAYDTEDVFDKFIHHLGDSQDHGGFKDLFRKTVRRLKTLGARHGIAGEIHDLKDRIRQVKELKDCYKLLNDAPSSTAGPPAVDPRLHALFADEAHLVGVDGPRDHLAKWMLEEANTSPKHCKVLSIVGFGGLGKTTLANEVCRKIQGKFDCKAFVSVSQKPDIKKIIKDVISQVSCQGGSTKDTSDWDEMKYISELRVLLQNKRYLIIIDDVWSTQAWQAIKCAFPENNCSSRIIATTRIIEVAKSCCPDDDDRVYQLEALSDLHSRRLFFKRLFGSEEHCPDMLKEVSNKILKKCGGLPLAIISISGLLANRPAIKEEWEKVKRSIGTALEKTNSLEGMSSILSLSYNDLAPRLKTCLLYLSLFPEDHVIDRDRLVRRWIAEGFISEYRGQSKQEVAETYFYELINKSMVQPVGIWYDGKVHACRVHDMMLEIIISKSAEDNFTTVVGGGQTSLANHQGSIRRLSIQHIDKKLASELANVDLSHVRTLIVMPSCCVTHLPSLDRFEALRVLDFEGCGDLKDYDMKGMEKLFQLKYLSFRGTGISKLPSGIVMLGNLETLDLRNTHVRELPAGITRLTTLQHLIGYLNKLPNGIGGMRNLQEMPIFVIISQETDVLEDLRNLTSLEELYVDLGDEVSCEDKRCEQEAFLSSLCKLGTCKLCDLEIRAYRGSLDFLDSWSPLPSSLQRFSATSPDSLTNVPKWITPALTNLANLSISLTELTEDGLLALRKLPSLLRLTLRPSKKFFGTVQATSFPNLKVLYFGKPEQLYVSFVKESAPKLEELINMPFSVSAAKADKFYLGIHHLPCLKLAHIVLDKKEATRSECKAAAAAIRKEAGPIPTTLQFILRGNQRKRLVVSLMRIKVLTACKRSRICCAAGLLGCSVTAKKICCAAS</sequence>
<dbReference type="GO" id="GO:0002758">
    <property type="term" value="P:innate immune response-activating signaling pathway"/>
    <property type="evidence" value="ECO:0007669"/>
    <property type="project" value="UniProtKB-ARBA"/>
</dbReference>
<keyword evidence="13" id="KW-1185">Reference proteome</keyword>
<dbReference type="FunFam" id="1.10.10.10:FF:000322">
    <property type="entry name" value="Probable disease resistance protein At1g63360"/>
    <property type="match status" value="1"/>
</dbReference>
<dbReference type="InterPro" id="IPR055414">
    <property type="entry name" value="LRR_R13L4/SHOC2-like"/>
</dbReference>
<gene>
    <name evidence="12" type="ORF">TRITD_4Av1G206700</name>
</gene>
<evidence type="ECO:0000313" key="13">
    <source>
        <dbReference type="Proteomes" id="UP000324705"/>
    </source>
</evidence>
<keyword evidence="4" id="KW-0547">Nucleotide-binding</keyword>
<evidence type="ECO:0000256" key="4">
    <source>
        <dbReference type="ARBA" id="ARBA00022741"/>
    </source>
</evidence>
<dbReference type="Pfam" id="PF23598">
    <property type="entry name" value="LRR_14"/>
    <property type="match status" value="1"/>
</dbReference>
<keyword evidence="2" id="KW-0433">Leucine-rich repeat</keyword>
<dbReference type="Pfam" id="PF23559">
    <property type="entry name" value="WHD_DRP"/>
    <property type="match status" value="1"/>
</dbReference>
<dbReference type="Gene3D" id="3.40.50.300">
    <property type="entry name" value="P-loop containing nucleotide triphosphate hydrolases"/>
    <property type="match status" value="1"/>
</dbReference>
<evidence type="ECO:0000256" key="6">
    <source>
        <dbReference type="ARBA" id="ARBA00023054"/>
    </source>
</evidence>
<dbReference type="Gene3D" id="1.10.10.10">
    <property type="entry name" value="Winged helix-like DNA-binding domain superfamily/Winged helix DNA-binding domain"/>
    <property type="match status" value="1"/>
</dbReference>
<protein>
    <recommendedName>
        <fullName evidence="14">Disease resistance protein RPM1</fullName>
    </recommendedName>
</protein>
<dbReference type="Gramene" id="TRITD4Av1G206700.6">
    <property type="protein sequence ID" value="TRITD4Av1G206700.6"/>
    <property type="gene ID" value="TRITD4Av1G206700"/>
</dbReference>
<evidence type="ECO:0000259" key="11">
    <source>
        <dbReference type="Pfam" id="PF23598"/>
    </source>
</evidence>
<reference evidence="12 13" key="1">
    <citation type="submission" date="2017-09" db="EMBL/GenBank/DDBJ databases">
        <authorList>
            <consortium name="International Durum Wheat Genome Sequencing Consortium (IDWGSC)"/>
            <person name="Milanesi L."/>
        </authorList>
    </citation>
    <scope>NUCLEOTIDE SEQUENCE [LARGE SCALE GENOMIC DNA]</scope>
    <source>
        <strain evidence="13">cv. Svevo</strain>
    </source>
</reference>
<dbReference type="SUPFAM" id="SSF52058">
    <property type="entry name" value="L domain-like"/>
    <property type="match status" value="1"/>
</dbReference>
<dbReference type="CDD" id="cd14798">
    <property type="entry name" value="RX-CC_like"/>
    <property type="match status" value="1"/>
</dbReference>
<name>A0A9R0SK84_TRITD</name>
<dbReference type="FunFam" id="3.40.50.300:FF:001091">
    <property type="entry name" value="Probable disease resistance protein At1g61300"/>
    <property type="match status" value="1"/>
</dbReference>
<dbReference type="AlphaFoldDB" id="A0A9R0SK84"/>
<dbReference type="InterPro" id="IPR027417">
    <property type="entry name" value="P-loop_NTPase"/>
</dbReference>
<dbReference type="EMBL" id="LT934117">
    <property type="protein sequence ID" value="VAH96317.1"/>
    <property type="molecule type" value="Genomic_DNA"/>
</dbReference>
<dbReference type="InterPro" id="IPR041118">
    <property type="entry name" value="Rx_N"/>
</dbReference>
<comment type="similarity">
    <text evidence="1">Belongs to the disease resistance NB-LRR family.</text>
</comment>
<evidence type="ECO:0000259" key="8">
    <source>
        <dbReference type="Pfam" id="PF00931"/>
    </source>
</evidence>
<dbReference type="GO" id="GO:0009626">
    <property type="term" value="P:plant-type hypersensitive response"/>
    <property type="evidence" value="ECO:0007669"/>
    <property type="project" value="UniProtKB-ARBA"/>
</dbReference>
<dbReference type="InterPro" id="IPR036388">
    <property type="entry name" value="WH-like_DNA-bd_sf"/>
</dbReference>
<feature type="domain" description="Disease resistance R13L4/SHOC-2-like LRR" evidence="11">
    <location>
        <begin position="557"/>
        <end position="909"/>
    </location>
</feature>
<evidence type="ECO:0000256" key="3">
    <source>
        <dbReference type="ARBA" id="ARBA00022737"/>
    </source>
</evidence>
<dbReference type="Gene3D" id="3.80.10.10">
    <property type="entry name" value="Ribonuclease Inhibitor"/>
    <property type="match status" value="1"/>
</dbReference>
<dbReference type="InterPro" id="IPR032675">
    <property type="entry name" value="LRR_dom_sf"/>
</dbReference>